<feature type="region of interest" description="Disordered" evidence="1">
    <location>
        <begin position="1"/>
        <end position="36"/>
    </location>
</feature>
<accession>A0A3D9SRF2</accession>
<protein>
    <submittedName>
        <fullName evidence="4">Fucose 4-O-acetylase-like acetyltransferase</fullName>
    </submittedName>
</protein>
<feature type="transmembrane region" description="Helical" evidence="2">
    <location>
        <begin position="190"/>
        <end position="208"/>
    </location>
</feature>
<dbReference type="InterPro" id="IPR002656">
    <property type="entry name" value="Acyl_transf_3_dom"/>
</dbReference>
<feature type="transmembrane region" description="Helical" evidence="2">
    <location>
        <begin position="77"/>
        <end position="98"/>
    </location>
</feature>
<dbReference type="Pfam" id="PF01757">
    <property type="entry name" value="Acyl_transf_3"/>
    <property type="match status" value="1"/>
</dbReference>
<evidence type="ECO:0000256" key="1">
    <source>
        <dbReference type="SAM" id="MobiDB-lite"/>
    </source>
</evidence>
<dbReference type="PANTHER" id="PTHR37312:SF1">
    <property type="entry name" value="MEMBRANE-BOUND ACYLTRANSFERASE YKRP-RELATED"/>
    <property type="match status" value="1"/>
</dbReference>
<dbReference type="EMBL" id="QTTT01000001">
    <property type="protein sequence ID" value="REE98388.1"/>
    <property type="molecule type" value="Genomic_DNA"/>
</dbReference>
<dbReference type="GO" id="GO:0016747">
    <property type="term" value="F:acyltransferase activity, transferring groups other than amino-acyl groups"/>
    <property type="evidence" value="ECO:0007669"/>
    <property type="project" value="InterPro"/>
</dbReference>
<dbReference type="RefSeq" id="WP_116023846.1">
    <property type="nucleotide sequence ID" value="NZ_QTTT01000001.1"/>
</dbReference>
<feature type="transmembrane region" description="Helical" evidence="2">
    <location>
        <begin position="47"/>
        <end position="65"/>
    </location>
</feature>
<keyword evidence="2" id="KW-0472">Membrane</keyword>
<dbReference type="PANTHER" id="PTHR37312">
    <property type="entry name" value="MEMBRANE-BOUND ACYLTRANSFERASE YKRP-RELATED"/>
    <property type="match status" value="1"/>
</dbReference>
<feature type="transmembrane region" description="Helical" evidence="2">
    <location>
        <begin position="110"/>
        <end position="131"/>
    </location>
</feature>
<keyword evidence="5" id="KW-1185">Reference proteome</keyword>
<proteinExistence type="predicted"/>
<feature type="transmembrane region" description="Helical" evidence="2">
    <location>
        <begin position="299"/>
        <end position="320"/>
    </location>
</feature>
<reference evidence="4 5" key="1">
    <citation type="submission" date="2018-08" db="EMBL/GenBank/DDBJ databases">
        <title>Sequencing the genomes of 1000 actinobacteria strains.</title>
        <authorList>
            <person name="Klenk H.-P."/>
        </authorList>
    </citation>
    <scope>NUCLEOTIDE SEQUENCE [LARGE SCALE GENOMIC DNA]</scope>
    <source>
        <strain evidence="4 5">DSM 43927</strain>
    </source>
</reference>
<gene>
    <name evidence="4" type="ORF">DFJ69_3875</name>
</gene>
<sequence>MAATEVRKAAEPSRPSQPSPAEPAPPATPARGDAPAPLRARKERDPFFDNAKFLAILLVVAGHAIGGLRDVPVARAAYVFIYMFHMPLFILITGYLSRNFTLSAGKARKLITHLAVPYVIFEVLYSVYFSVMDDKPLEISLQQPTYVLWFLMATFIWRLSTPVWQQIRWPMGVALTVCLLSYMTDLPSALSLHRAMGLVPFYVLGLMLRPQHVEMLKTRVAGLVGALVLAGGFAFSWFYAKDRKRHWWYWDTGHDGMGVDNLTGTLVRVAMLICAVALVVAFLAVVPTRRTWFTALGEATLYAYLLHDFVVRTVLIYLGVYKVDALHTVPGVVAVALAGCVLATVLCSKPVIALTRGLIQPRMTWAFTALRRPAR</sequence>
<evidence type="ECO:0000313" key="4">
    <source>
        <dbReference type="EMBL" id="REE98388.1"/>
    </source>
</evidence>
<comment type="caution">
    <text evidence="4">The sequence shown here is derived from an EMBL/GenBank/DDBJ whole genome shotgun (WGS) entry which is preliminary data.</text>
</comment>
<feature type="transmembrane region" description="Helical" evidence="2">
    <location>
        <begin position="332"/>
        <end position="354"/>
    </location>
</feature>
<dbReference type="InterPro" id="IPR052734">
    <property type="entry name" value="Nod_factor_acetyltransferase"/>
</dbReference>
<organism evidence="4 5">
    <name type="scientific">Thermomonospora umbrina</name>
    <dbReference type="NCBI Taxonomy" id="111806"/>
    <lineage>
        <taxon>Bacteria</taxon>
        <taxon>Bacillati</taxon>
        <taxon>Actinomycetota</taxon>
        <taxon>Actinomycetes</taxon>
        <taxon>Streptosporangiales</taxon>
        <taxon>Thermomonosporaceae</taxon>
        <taxon>Thermomonospora</taxon>
    </lineage>
</organism>
<dbReference type="Proteomes" id="UP000256661">
    <property type="component" value="Unassembled WGS sequence"/>
</dbReference>
<feature type="domain" description="Acyltransferase 3" evidence="3">
    <location>
        <begin position="46"/>
        <end position="344"/>
    </location>
</feature>
<feature type="transmembrane region" description="Helical" evidence="2">
    <location>
        <begin position="266"/>
        <end position="287"/>
    </location>
</feature>
<feature type="compositionally biased region" description="Basic and acidic residues" evidence="1">
    <location>
        <begin position="1"/>
        <end position="11"/>
    </location>
</feature>
<name>A0A3D9SRF2_9ACTN</name>
<dbReference type="AlphaFoldDB" id="A0A3D9SRF2"/>
<evidence type="ECO:0000256" key="2">
    <source>
        <dbReference type="SAM" id="Phobius"/>
    </source>
</evidence>
<keyword evidence="2" id="KW-1133">Transmembrane helix</keyword>
<evidence type="ECO:0000259" key="3">
    <source>
        <dbReference type="Pfam" id="PF01757"/>
    </source>
</evidence>
<keyword evidence="4" id="KW-0808">Transferase</keyword>
<evidence type="ECO:0000313" key="5">
    <source>
        <dbReference type="Proteomes" id="UP000256661"/>
    </source>
</evidence>
<feature type="compositionally biased region" description="Pro residues" evidence="1">
    <location>
        <begin position="15"/>
        <end position="28"/>
    </location>
</feature>
<dbReference type="OrthoDB" id="6623990at2"/>
<keyword evidence="2" id="KW-0812">Transmembrane</keyword>
<feature type="transmembrane region" description="Helical" evidence="2">
    <location>
        <begin position="220"/>
        <end position="240"/>
    </location>
</feature>